<feature type="domain" description="ABC3 transporter permease C-terminal" evidence="7">
    <location>
        <begin position="674"/>
        <end position="786"/>
    </location>
</feature>
<dbReference type="InterPro" id="IPR050250">
    <property type="entry name" value="Macrolide_Exporter_MacB"/>
</dbReference>
<evidence type="ECO:0000256" key="4">
    <source>
        <dbReference type="ARBA" id="ARBA00022989"/>
    </source>
</evidence>
<dbReference type="EMBL" id="SODV01000001">
    <property type="protein sequence ID" value="TDX01936.1"/>
    <property type="molecule type" value="Genomic_DNA"/>
</dbReference>
<feature type="transmembrane region" description="Helical" evidence="6">
    <location>
        <begin position="752"/>
        <end position="774"/>
    </location>
</feature>
<evidence type="ECO:0000259" key="7">
    <source>
        <dbReference type="Pfam" id="PF02687"/>
    </source>
</evidence>
<keyword evidence="4 6" id="KW-1133">Transmembrane helix</keyword>
<comment type="subcellular location">
    <subcellularLocation>
        <location evidence="1">Cell membrane</location>
        <topology evidence="1">Multi-pass membrane protein</topology>
    </subcellularLocation>
</comment>
<feature type="transmembrane region" description="Helical" evidence="6">
    <location>
        <begin position="344"/>
        <end position="365"/>
    </location>
</feature>
<name>A0A4R8DVA2_9BACT</name>
<feature type="transmembrane region" description="Helical" evidence="6">
    <location>
        <begin position="287"/>
        <end position="310"/>
    </location>
</feature>
<dbReference type="GO" id="GO:0005886">
    <property type="term" value="C:plasma membrane"/>
    <property type="evidence" value="ECO:0007669"/>
    <property type="project" value="UniProtKB-SubCell"/>
</dbReference>
<evidence type="ECO:0000313" key="10">
    <source>
        <dbReference type="Proteomes" id="UP000294498"/>
    </source>
</evidence>
<dbReference type="OrthoDB" id="5933722at2"/>
<proteinExistence type="predicted"/>
<feature type="transmembrane region" description="Helical" evidence="6">
    <location>
        <begin position="21"/>
        <end position="41"/>
    </location>
</feature>
<gene>
    <name evidence="9" type="ORF">EDB95_2983</name>
</gene>
<organism evidence="9 10">
    <name type="scientific">Dinghuibacter silviterrae</name>
    <dbReference type="NCBI Taxonomy" id="1539049"/>
    <lineage>
        <taxon>Bacteria</taxon>
        <taxon>Pseudomonadati</taxon>
        <taxon>Bacteroidota</taxon>
        <taxon>Chitinophagia</taxon>
        <taxon>Chitinophagales</taxon>
        <taxon>Chitinophagaceae</taxon>
        <taxon>Dinghuibacter</taxon>
    </lineage>
</organism>
<reference evidence="9 10" key="1">
    <citation type="submission" date="2019-03" db="EMBL/GenBank/DDBJ databases">
        <title>Genomic Encyclopedia of Type Strains, Phase IV (KMG-IV): sequencing the most valuable type-strain genomes for metagenomic binning, comparative biology and taxonomic classification.</title>
        <authorList>
            <person name="Goeker M."/>
        </authorList>
    </citation>
    <scope>NUCLEOTIDE SEQUENCE [LARGE SCALE GENOMIC DNA]</scope>
    <source>
        <strain evidence="9 10">DSM 100059</strain>
    </source>
</reference>
<keyword evidence="10" id="KW-1185">Reference proteome</keyword>
<feature type="transmembrane region" description="Helical" evidence="6">
    <location>
        <begin position="722"/>
        <end position="740"/>
    </location>
</feature>
<evidence type="ECO:0000256" key="1">
    <source>
        <dbReference type="ARBA" id="ARBA00004651"/>
    </source>
</evidence>
<dbReference type="GO" id="GO:0022857">
    <property type="term" value="F:transmembrane transporter activity"/>
    <property type="evidence" value="ECO:0007669"/>
    <property type="project" value="TreeGrafter"/>
</dbReference>
<keyword evidence="2" id="KW-1003">Cell membrane</keyword>
<dbReference type="Pfam" id="PF02687">
    <property type="entry name" value="FtsX"/>
    <property type="match status" value="2"/>
</dbReference>
<keyword evidence="5 6" id="KW-0472">Membrane</keyword>
<evidence type="ECO:0000313" key="9">
    <source>
        <dbReference type="EMBL" id="TDX01936.1"/>
    </source>
</evidence>
<dbReference type="PANTHER" id="PTHR30572:SF18">
    <property type="entry name" value="ABC-TYPE MACROLIDE FAMILY EXPORT SYSTEM PERMEASE COMPONENT 2"/>
    <property type="match status" value="1"/>
</dbReference>
<dbReference type="RefSeq" id="WP_133994571.1">
    <property type="nucleotide sequence ID" value="NZ_SODV01000001.1"/>
</dbReference>
<dbReference type="Pfam" id="PF12704">
    <property type="entry name" value="MacB_PCD"/>
    <property type="match status" value="1"/>
</dbReference>
<comment type="caution">
    <text evidence="9">The sequence shown here is derived from an EMBL/GenBank/DDBJ whole genome shotgun (WGS) entry which is preliminary data.</text>
</comment>
<dbReference type="PROSITE" id="PS51257">
    <property type="entry name" value="PROKAR_LIPOPROTEIN"/>
    <property type="match status" value="1"/>
</dbReference>
<protein>
    <submittedName>
        <fullName evidence="9">ABC-type antimicrobial peptide transport system permease subunit</fullName>
    </submittedName>
</protein>
<dbReference type="AlphaFoldDB" id="A0A4R8DVA2"/>
<evidence type="ECO:0000256" key="5">
    <source>
        <dbReference type="ARBA" id="ARBA00023136"/>
    </source>
</evidence>
<dbReference type="PANTHER" id="PTHR30572">
    <property type="entry name" value="MEMBRANE COMPONENT OF TRANSPORTER-RELATED"/>
    <property type="match status" value="1"/>
</dbReference>
<sequence>MLLSYIKIAWRTLRKERLFTLLNLAGLSTGLACALLIWLWIADERGKDHGNPKDAQLYQVMQNLKEDGRYTTMSYTSGLLAAGLKADFPQVEYAATVIPASWFGDMGMGLLTVGDTLLKASGQFVSKDYFAIFRTPFVAGDAHGVMTDMHSIAMSEKLAREIYGSPQNALNKSIRWNQGQFDGTYLITGVFEDRPTSDTDPFDILLNFDLFGKKRPGIVTDWGNSDPSTFVRLKPGTDTAQFNALIANYVQKRQTYKEDKVLFVRRFSDRYLHDQYTDGHLSGGRIIYVRLFSLIAVFILALACINFMNLSTARASRRLKEVGIKKVVGARRSSLVLQYLGESVLMSFLALGLALALVSVFLPAFNSLTGKTLGLGWAVTVPAAVVALATGLFAGSYPALYLSGFTPIATLKGSLHTIPAELWVRKGLVVFQFVLSVSAIVGVLVIYRQLHYIQTRDLGYSRDHVIDFPVPVSDSLSERHAISFLNEVQNLPGVVSAGSHHHDFNGGHGGIGGFDWPGKKPGQELTFANLEVGTGFMRTMGIRMKEGRYMSDDSSAHNEIVFNEAAIRFMGLKHPIGQTITFWGMHKQIVGVAEDFNFESLYKTIEPAFFQVYSITDNIVIKIRAGSEHQVIEQVGSMYSRFYKGLSFDYRFLDDEYAKLYAAENRVSLLSRYFAGLAILISCLGLFGLAAFTAQRRQKEIGIRKVIGASVTRIALMLSRDFFRLVAIATLVAFPLTWWAMNRWLEAFAYRIRIGGDIFLISGGAIMGITLLTIGFQAVKAGRANPVNSLRSE</sequence>
<evidence type="ECO:0000256" key="6">
    <source>
        <dbReference type="SAM" id="Phobius"/>
    </source>
</evidence>
<evidence type="ECO:0000259" key="8">
    <source>
        <dbReference type="Pfam" id="PF12704"/>
    </source>
</evidence>
<feature type="transmembrane region" description="Helical" evidence="6">
    <location>
        <begin position="423"/>
        <end position="447"/>
    </location>
</feature>
<dbReference type="InterPro" id="IPR003838">
    <property type="entry name" value="ABC3_permease_C"/>
</dbReference>
<evidence type="ECO:0000256" key="2">
    <source>
        <dbReference type="ARBA" id="ARBA00022475"/>
    </source>
</evidence>
<evidence type="ECO:0000256" key="3">
    <source>
        <dbReference type="ARBA" id="ARBA00022692"/>
    </source>
</evidence>
<feature type="transmembrane region" description="Helical" evidence="6">
    <location>
        <begin position="673"/>
        <end position="694"/>
    </location>
</feature>
<feature type="transmembrane region" description="Helical" evidence="6">
    <location>
        <begin position="377"/>
        <end position="402"/>
    </location>
</feature>
<feature type="domain" description="ABC3 transporter permease C-terminal" evidence="7">
    <location>
        <begin position="294"/>
        <end position="403"/>
    </location>
</feature>
<keyword evidence="3 6" id="KW-0812">Transmembrane</keyword>
<dbReference type="Proteomes" id="UP000294498">
    <property type="component" value="Unassembled WGS sequence"/>
</dbReference>
<feature type="domain" description="MacB-like periplasmic core" evidence="8">
    <location>
        <begin position="20"/>
        <end position="248"/>
    </location>
</feature>
<accession>A0A4R8DVA2</accession>
<dbReference type="InterPro" id="IPR025857">
    <property type="entry name" value="MacB_PCD"/>
</dbReference>